<dbReference type="PANTHER" id="PTHR32243:SF18">
    <property type="entry name" value="INNER MEMBRANE ABC TRANSPORTER PERMEASE PROTEIN YCJP"/>
    <property type="match status" value="1"/>
</dbReference>
<evidence type="ECO:0000256" key="7">
    <source>
        <dbReference type="RuleBase" id="RU363032"/>
    </source>
</evidence>
<dbReference type="EMBL" id="JBHTGP010000011">
    <property type="protein sequence ID" value="MFD0686545.1"/>
    <property type="molecule type" value="Genomic_DNA"/>
</dbReference>
<comment type="similarity">
    <text evidence="7">Belongs to the binding-protein-dependent transport system permease family.</text>
</comment>
<feature type="domain" description="ABC transmembrane type-1" evidence="8">
    <location>
        <begin position="77"/>
        <end position="268"/>
    </location>
</feature>
<feature type="transmembrane region" description="Helical" evidence="7">
    <location>
        <begin position="12"/>
        <end position="33"/>
    </location>
</feature>
<dbReference type="Proteomes" id="UP001597063">
    <property type="component" value="Unassembled WGS sequence"/>
</dbReference>
<dbReference type="RefSeq" id="WP_131755726.1">
    <property type="nucleotide sequence ID" value="NZ_CAACUY010000008.1"/>
</dbReference>
<gene>
    <name evidence="9" type="ORF">ACFQZM_18740</name>
</gene>
<evidence type="ECO:0000256" key="4">
    <source>
        <dbReference type="ARBA" id="ARBA00022692"/>
    </source>
</evidence>
<protein>
    <submittedName>
        <fullName evidence="9">Carbohydrate ABC transporter permease</fullName>
    </submittedName>
</protein>
<dbReference type="Gene3D" id="1.10.3720.10">
    <property type="entry name" value="MetI-like"/>
    <property type="match status" value="1"/>
</dbReference>
<feature type="transmembrane region" description="Helical" evidence="7">
    <location>
        <begin position="246"/>
        <end position="268"/>
    </location>
</feature>
<feature type="transmembrane region" description="Helical" evidence="7">
    <location>
        <begin position="189"/>
        <end position="214"/>
    </location>
</feature>
<evidence type="ECO:0000259" key="8">
    <source>
        <dbReference type="PROSITE" id="PS50928"/>
    </source>
</evidence>
<dbReference type="PANTHER" id="PTHR32243">
    <property type="entry name" value="MALTOSE TRANSPORT SYSTEM PERMEASE-RELATED"/>
    <property type="match status" value="1"/>
</dbReference>
<dbReference type="InterPro" id="IPR050901">
    <property type="entry name" value="BP-dep_ABC_trans_perm"/>
</dbReference>
<evidence type="ECO:0000256" key="1">
    <source>
        <dbReference type="ARBA" id="ARBA00004651"/>
    </source>
</evidence>
<comment type="caution">
    <text evidence="9">The sequence shown here is derived from an EMBL/GenBank/DDBJ whole genome shotgun (WGS) entry which is preliminary data.</text>
</comment>
<evidence type="ECO:0000256" key="3">
    <source>
        <dbReference type="ARBA" id="ARBA00022475"/>
    </source>
</evidence>
<evidence type="ECO:0000256" key="6">
    <source>
        <dbReference type="ARBA" id="ARBA00023136"/>
    </source>
</evidence>
<feature type="transmembrane region" description="Helical" evidence="7">
    <location>
        <begin position="146"/>
        <end position="168"/>
    </location>
</feature>
<comment type="subcellular location">
    <subcellularLocation>
        <location evidence="1 7">Cell membrane</location>
        <topology evidence="1 7">Multi-pass membrane protein</topology>
    </subcellularLocation>
</comment>
<proteinExistence type="inferred from homology"/>
<feature type="transmembrane region" description="Helical" evidence="7">
    <location>
        <begin position="81"/>
        <end position="102"/>
    </location>
</feature>
<dbReference type="CDD" id="cd06261">
    <property type="entry name" value="TM_PBP2"/>
    <property type="match status" value="1"/>
</dbReference>
<accession>A0ABW2XL55</accession>
<dbReference type="InterPro" id="IPR000515">
    <property type="entry name" value="MetI-like"/>
</dbReference>
<reference evidence="10" key="1">
    <citation type="journal article" date="2019" name="Int. J. Syst. Evol. Microbiol.">
        <title>The Global Catalogue of Microorganisms (GCM) 10K type strain sequencing project: providing services to taxonomists for standard genome sequencing and annotation.</title>
        <authorList>
            <consortium name="The Broad Institute Genomics Platform"/>
            <consortium name="The Broad Institute Genome Sequencing Center for Infectious Disease"/>
            <person name="Wu L."/>
            <person name="Ma J."/>
        </authorList>
    </citation>
    <scope>NUCLEOTIDE SEQUENCE [LARGE SCALE GENOMIC DNA]</scope>
    <source>
        <strain evidence="10">JCM 9371</strain>
    </source>
</reference>
<dbReference type="PROSITE" id="PS50928">
    <property type="entry name" value="ABC_TM1"/>
    <property type="match status" value="1"/>
</dbReference>
<keyword evidence="3" id="KW-1003">Cell membrane</keyword>
<evidence type="ECO:0000313" key="9">
    <source>
        <dbReference type="EMBL" id="MFD0686545.1"/>
    </source>
</evidence>
<organism evidence="9 10">
    <name type="scientific">Actinomadura fibrosa</name>
    <dbReference type="NCBI Taxonomy" id="111802"/>
    <lineage>
        <taxon>Bacteria</taxon>
        <taxon>Bacillati</taxon>
        <taxon>Actinomycetota</taxon>
        <taxon>Actinomycetes</taxon>
        <taxon>Streptosporangiales</taxon>
        <taxon>Thermomonosporaceae</taxon>
        <taxon>Actinomadura</taxon>
    </lineage>
</organism>
<keyword evidence="5 7" id="KW-1133">Transmembrane helix</keyword>
<keyword evidence="10" id="KW-1185">Reference proteome</keyword>
<dbReference type="PROSITE" id="PS50267">
    <property type="entry name" value="NA_NEUROTRAN_SYMP_3"/>
    <property type="match status" value="1"/>
</dbReference>
<keyword evidence="2 7" id="KW-0813">Transport</keyword>
<sequence length="283" mass="30905">MTSSAKRTIRKAALNGTGLLVFALAVFPVFWMASTAFKPNNEIFSSTPKPLPSHPTLDHFDLVLNGGIAEVSFWQYFANSAILAVVTVVASSLLALMAAVAVARFRFRFRTTFLIMLLIVQMVPCEALVIPLFLDLKRLDLLNSLPGLVVVYVGFAAPFAIWMLRGFVAAVPKELEEAAAIDGAGPLRTFFRVLLPLVAPGLVATSIFSFITAWNEFIFAFTFLDDQDKYTLPIMLQFFFGRSGNAWGPIMAASTLLTIPVIAFFLLVQRRMVSGLTAGAVKG</sequence>
<dbReference type="InterPro" id="IPR000175">
    <property type="entry name" value="Na/ntran_symport"/>
</dbReference>
<dbReference type="Pfam" id="PF00528">
    <property type="entry name" value="BPD_transp_1"/>
    <property type="match status" value="1"/>
</dbReference>
<dbReference type="InterPro" id="IPR035906">
    <property type="entry name" value="MetI-like_sf"/>
</dbReference>
<keyword evidence="6 7" id="KW-0472">Membrane</keyword>
<name>A0ABW2XL55_9ACTN</name>
<evidence type="ECO:0000256" key="2">
    <source>
        <dbReference type="ARBA" id="ARBA00022448"/>
    </source>
</evidence>
<keyword evidence="4 7" id="KW-0812">Transmembrane</keyword>
<feature type="transmembrane region" description="Helical" evidence="7">
    <location>
        <begin position="114"/>
        <end position="134"/>
    </location>
</feature>
<dbReference type="SUPFAM" id="SSF161098">
    <property type="entry name" value="MetI-like"/>
    <property type="match status" value="1"/>
</dbReference>
<evidence type="ECO:0000313" key="10">
    <source>
        <dbReference type="Proteomes" id="UP001597063"/>
    </source>
</evidence>
<evidence type="ECO:0000256" key="5">
    <source>
        <dbReference type="ARBA" id="ARBA00022989"/>
    </source>
</evidence>